<evidence type="ECO:0000313" key="2">
    <source>
        <dbReference type="EMBL" id="CAE0422214.1"/>
    </source>
</evidence>
<sequence length="257" mass="29202">MLRTPVENQVSSVTMDNDIHRINTGEGGQSKEGPSSDEGECLTSNGLPNPQRPQEQEKSVGDNFILRHKVVEALKEKLLRSCASDERIKASAPRLAESLASIVLTHSNSIDEHTSPQHMNERLRSLVEALKQRRNKKVGSCSNREGFLRKILGPEKHVRVRRLAEQIKLARLQKVGEGCAQCRMLENGTMVCPRPEGPSKSFPRPVQRLFFKVDLMHALEFRSIQTWQETNWDGLIAEAEEILREYQDWRDLKQVSS</sequence>
<proteinExistence type="predicted"/>
<feature type="region of interest" description="Disordered" evidence="1">
    <location>
        <begin position="1"/>
        <end position="61"/>
    </location>
</feature>
<reference evidence="2" key="1">
    <citation type="submission" date="2021-01" db="EMBL/GenBank/DDBJ databases">
        <authorList>
            <person name="Corre E."/>
            <person name="Pelletier E."/>
            <person name="Niang G."/>
            <person name="Scheremetjew M."/>
            <person name="Finn R."/>
            <person name="Kale V."/>
            <person name="Holt S."/>
            <person name="Cochrane G."/>
            <person name="Meng A."/>
            <person name="Brown T."/>
            <person name="Cohen L."/>
        </authorList>
    </citation>
    <scope>NUCLEOTIDE SEQUENCE</scope>
    <source>
        <strain evidence="2">CCMP127</strain>
    </source>
</reference>
<protein>
    <submittedName>
        <fullName evidence="2">Uncharacterized protein</fullName>
    </submittedName>
</protein>
<gene>
    <name evidence="2" type="ORF">ACOF00016_LOCUS18792</name>
</gene>
<organism evidence="2">
    <name type="scientific">Amphora coffeiformis</name>
    <dbReference type="NCBI Taxonomy" id="265554"/>
    <lineage>
        <taxon>Eukaryota</taxon>
        <taxon>Sar</taxon>
        <taxon>Stramenopiles</taxon>
        <taxon>Ochrophyta</taxon>
        <taxon>Bacillariophyta</taxon>
        <taxon>Bacillariophyceae</taxon>
        <taxon>Bacillariophycidae</taxon>
        <taxon>Thalassiophysales</taxon>
        <taxon>Catenulaceae</taxon>
        <taxon>Amphora</taxon>
    </lineage>
</organism>
<feature type="compositionally biased region" description="Polar residues" evidence="1">
    <location>
        <begin position="1"/>
        <end position="15"/>
    </location>
</feature>
<name>A0A7S3LGI2_9STRA</name>
<accession>A0A7S3LGI2</accession>
<evidence type="ECO:0000256" key="1">
    <source>
        <dbReference type="SAM" id="MobiDB-lite"/>
    </source>
</evidence>
<dbReference type="EMBL" id="HBIM01025283">
    <property type="protein sequence ID" value="CAE0422214.1"/>
    <property type="molecule type" value="Transcribed_RNA"/>
</dbReference>
<dbReference type="AlphaFoldDB" id="A0A7S3LGI2"/>